<protein>
    <recommendedName>
        <fullName evidence="4">F-box domain-containing protein</fullName>
    </recommendedName>
</protein>
<dbReference type="EMBL" id="AZHC01000007">
    <property type="protein sequence ID" value="OAA46372.1"/>
    <property type="molecule type" value="Genomic_DNA"/>
</dbReference>
<gene>
    <name evidence="2" type="ORF">NOR_03125</name>
</gene>
<dbReference type="OrthoDB" id="2687876at2759"/>
<keyword evidence="3" id="KW-1185">Reference proteome</keyword>
<dbReference type="STRING" id="1081105.A0A167GAP0"/>
<evidence type="ECO:0000313" key="3">
    <source>
        <dbReference type="Proteomes" id="UP000243498"/>
    </source>
</evidence>
<comment type="caution">
    <text evidence="2">The sequence shown here is derived from an EMBL/GenBank/DDBJ whole genome shotgun (WGS) entry which is preliminary data.</text>
</comment>
<accession>A0A167GAP0</accession>
<reference evidence="2 3" key="1">
    <citation type="journal article" date="2016" name="Genome Biol. Evol.">
        <title>Divergent and convergent evolution of fungal pathogenicity.</title>
        <authorList>
            <person name="Shang Y."/>
            <person name="Xiao G."/>
            <person name="Zheng P."/>
            <person name="Cen K."/>
            <person name="Zhan S."/>
            <person name="Wang C."/>
        </authorList>
    </citation>
    <scope>NUCLEOTIDE SEQUENCE [LARGE SCALE GENOMIC DNA]</scope>
    <source>
        <strain evidence="2 3">RCEF 4871</strain>
    </source>
</reference>
<evidence type="ECO:0008006" key="4">
    <source>
        <dbReference type="Google" id="ProtNLM"/>
    </source>
</evidence>
<organism evidence="2 3">
    <name type="scientific">Metarhizium rileyi (strain RCEF 4871)</name>
    <name type="common">Nomuraea rileyi</name>
    <dbReference type="NCBI Taxonomy" id="1649241"/>
    <lineage>
        <taxon>Eukaryota</taxon>
        <taxon>Fungi</taxon>
        <taxon>Dikarya</taxon>
        <taxon>Ascomycota</taxon>
        <taxon>Pezizomycotina</taxon>
        <taxon>Sordariomycetes</taxon>
        <taxon>Hypocreomycetidae</taxon>
        <taxon>Hypocreales</taxon>
        <taxon>Clavicipitaceae</taxon>
        <taxon>Metarhizium</taxon>
    </lineage>
</organism>
<dbReference type="AlphaFoldDB" id="A0A167GAP0"/>
<sequence length="521" mass="60848">MKRKFSSRARLSPEIENARHQWKCEQYRSLGHVKKTKHMSGSEMAEREKQLQHYCDTSYFGKTGPDREPLTMDYKLDRVWSTGPRYVRIDTRALSRSQTEAWPETDGLGALSRNRLPRELLDNIVSKMTIATLGKFKLASRSTCKLILEHFQAKFLYGYASKTIRCFYAAKLAHTVTVETLLAKLQNSLCVECGDFGGYMYMLTLERVCCWCMQNTARFAVVRELEALGTYCLTPETLRSIPQLESFKTVISKSSDEEFDEGKYLPLFDRDSVIKAAIACHGSEEATREARARRDPDILLSYWKDIEERERKHDEERFWKWRERELSYRASERQRIADKASQWEEYLRRREMNDNVYQSDDDDPSTEEDTHRWPEIEPEEVALSKELESGKEHRRIISERQRDTYNGDFGSIKNACMLGMIRVPWLNKSSLKAEWGFHCLGCAHTLHDGNKLDSTTEKKMHTRRDFLVSTFEEHLREFGPVRDGRHHIDDCCKKKTCEKGPDSPCPKICQTLYWINPYIGG</sequence>
<proteinExistence type="predicted"/>
<dbReference type="InterPro" id="IPR037129">
    <property type="entry name" value="XPA_sf"/>
</dbReference>
<evidence type="ECO:0000256" key="1">
    <source>
        <dbReference type="SAM" id="MobiDB-lite"/>
    </source>
</evidence>
<dbReference type="Proteomes" id="UP000243498">
    <property type="component" value="Unassembled WGS sequence"/>
</dbReference>
<dbReference type="Gene3D" id="3.90.530.10">
    <property type="entry name" value="XPA C-terminal domain"/>
    <property type="match status" value="1"/>
</dbReference>
<feature type="region of interest" description="Disordered" evidence="1">
    <location>
        <begin position="354"/>
        <end position="374"/>
    </location>
</feature>
<name>A0A167GAP0_METRR</name>
<evidence type="ECO:0000313" key="2">
    <source>
        <dbReference type="EMBL" id="OAA46372.1"/>
    </source>
</evidence>